<gene>
    <name evidence="2" type="ORF">MEDL_36687</name>
</gene>
<sequence length="294" mass="32367">MAYKQTTITVENILYSGRDDGHLHNANNKSSSEEIKDTVFTYSNKKYAKYQTHDNKIVMGDHYDCYGWIKGTKKIKGDCCRMFSVGRIFKSCSGGCQLLWTDPNKQAGAYDAVNKDDRGEELDELDLGLLSASDAVLSQPHGGRRSSWSLDMESPIVRNHAPIVKNASKTSSLERNQSFSGQSTSSIVKTRTPPRDAFTISNSPIVKNKTPPKKSMDKSFTVNKTITPPRNAFEKSTPSVEVSGNDNTDKLVSASTPDLSSKSKEYGPKIHSSKSSKKVKKSNSELALQVVSVV</sequence>
<comment type="caution">
    <text evidence="2">The sequence shown here is derived from an EMBL/GenBank/DDBJ whole genome shotgun (WGS) entry which is preliminary data.</text>
</comment>
<evidence type="ECO:0000313" key="2">
    <source>
        <dbReference type="EMBL" id="CAG2223406.1"/>
    </source>
</evidence>
<reference evidence="2" key="1">
    <citation type="submission" date="2021-03" db="EMBL/GenBank/DDBJ databases">
        <authorList>
            <person name="Bekaert M."/>
        </authorList>
    </citation>
    <scope>NUCLEOTIDE SEQUENCE</scope>
</reference>
<name>A0A8S3SNU4_MYTED</name>
<feature type="compositionally biased region" description="Basic residues" evidence="1">
    <location>
        <begin position="271"/>
        <end position="281"/>
    </location>
</feature>
<protein>
    <submittedName>
        <fullName evidence="2">Uncharacterized protein</fullName>
    </submittedName>
</protein>
<dbReference type="Proteomes" id="UP000683360">
    <property type="component" value="Unassembled WGS sequence"/>
</dbReference>
<keyword evidence="3" id="KW-1185">Reference proteome</keyword>
<evidence type="ECO:0000256" key="1">
    <source>
        <dbReference type="SAM" id="MobiDB-lite"/>
    </source>
</evidence>
<feature type="region of interest" description="Disordered" evidence="1">
    <location>
        <begin position="163"/>
        <end position="284"/>
    </location>
</feature>
<evidence type="ECO:0000313" key="3">
    <source>
        <dbReference type="Proteomes" id="UP000683360"/>
    </source>
</evidence>
<dbReference type="OrthoDB" id="6132402at2759"/>
<organism evidence="2 3">
    <name type="scientific">Mytilus edulis</name>
    <name type="common">Blue mussel</name>
    <dbReference type="NCBI Taxonomy" id="6550"/>
    <lineage>
        <taxon>Eukaryota</taxon>
        <taxon>Metazoa</taxon>
        <taxon>Spiralia</taxon>
        <taxon>Lophotrochozoa</taxon>
        <taxon>Mollusca</taxon>
        <taxon>Bivalvia</taxon>
        <taxon>Autobranchia</taxon>
        <taxon>Pteriomorphia</taxon>
        <taxon>Mytilida</taxon>
        <taxon>Mytiloidea</taxon>
        <taxon>Mytilidae</taxon>
        <taxon>Mytilinae</taxon>
        <taxon>Mytilus</taxon>
    </lineage>
</organism>
<accession>A0A8S3SNU4</accession>
<dbReference type="EMBL" id="CAJPWZ010001787">
    <property type="protein sequence ID" value="CAG2223406.1"/>
    <property type="molecule type" value="Genomic_DNA"/>
</dbReference>
<dbReference type="AlphaFoldDB" id="A0A8S3SNU4"/>
<feature type="compositionally biased region" description="Polar residues" evidence="1">
    <location>
        <begin position="167"/>
        <end position="189"/>
    </location>
</feature>
<proteinExistence type="predicted"/>
<feature type="compositionally biased region" description="Polar residues" evidence="1">
    <location>
        <begin position="218"/>
        <end position="246"/>
    </location>
</feature>